<organism evidence="3 4">
    <name type="scientific">Rhynchospora tenuis</name>
    <dbReference type="NCBI Taxonomy" id="198213"/>
    <lineage>
        <taxon>Eukaryota</taxon>
        <taxon>Viridiplantae</taxon>
        <taxon>Streptophyta</taxon>
        <taxon>Embryophyta</taxon>
        <taxon>Tracheophyta</taxon>
        <taxon>Spermatophyta</taxon>
        <taxon>Magnoliopsida</taxon>
        <taxon>Liliopsida</taxon>
        <taxon>Poales</taxon>
        <taxon>Cyperaceae</taxon>
        <taxon>Cyperoideae</taxon>
        <taxon>Rhynchosporeae</taxon>
        <taxon>Rhynchospora</taxon>
    </lineage>
</organism>
<evidence type="ECO:0000313" key="3">
    <source>
        <dbReference type="EMBL" id="KAJ3698849.1"/>
    </source>
</evidence>
<comment type="caution">
    <text evidence="3">The sequence shown here is derived from an EMBL/GenBank/DDBJ whole genome shotgun (WGS) entry which is preliminary data.</text>
</comment>
<keyword evidence="2" id="KW-0812">Transmembrane</keyword>
<keyword evidence="4" id="KW-1185">Reference proteome</keyword>
<proteinExistence type="predicted"/>
<keyword evidence="2" id="KW-0472">Membrane</keyword>
<feature type="region of interest" description="Disordered" evidence="1">
    <location>
        <begin position="1"/>
        <end position="25"/>
    </location>
</feature>
<feature type="transmembrane region" description="Helical" evidence="2">
    <location>
        <begin position="333"/>
        <end position="352"/>
    </location>
</feature>
<evidence type="ECO:0000313" key="4">
    <source>
        <dbReference type="Proteomes" id="UP001210211"/>
    </source>
</evidence>
<feature type="compositionally biased region" description="Basic and acidic residues" evidence="1">
    <location>
        <begin position="15"/>
        <end position="25"/>
    </location>
</feature>
<evidence type="ECO:0000256" key="1">
    <source>
        <dbReference type="SAM" id="MobiDB-lite"/>
    </source>
</evidence>
<gene>
    <name evidence="3" type="ORF">LUZ61_002554</name>
</gene>
<name>A0AAD5ZJK0_9POAL</name>
<evidence type="ECO:0000256" key="2">
    <source>
        <dbReference type="SAM" id="Phobius"/>
    </source>
</evidence>
<dbReference type="AlphaFoldDB" id="A0AAD5ZJK0"/>
<keyword evidence="2" id="KW-1133">Transmembrane helix</keyword>
<reference evidence="3 4" key="1">
    <citation type="journal article" date="2022" name="Cell">
        <title>Repeat-based holocentromeres influence genome architecture and karyotype evolution.</title>
        <authorList>
            <person name="Hofstatter P.G."/>
            <person name="Thangavel G."/>
            <person name="Lux T."/>
            <person name="Neumann P."/>
            <person name="Vondrak T."/>
            <person name="Novak P."/>
            <person name="Zhang M."/>
            <person name="Costa L."/>
            <person name="Castellani M."/>
            <person name="Scott A."/>
            <person name="Toegelov H."/>
            <person name="Fuchs J."/>
            <person name="Mata-Sucre Y."/>
            <person name="Dias Y."/>
            <person name="Vanzela A.L.L."/>
            <person name="Huettel B."/>
            <person name="Almeida C.C.S."/>
            <person name="Simkova H."/>
            <person name="Souza G."/>
            <person name="Pedrosa-Harand A."/>
            <person name="Macas J."/>
            <person name="Mayer K.F.X."/>
            <person name="Houben A."/>
            <person name="Marques A."/>
        </authorList>
    </citation>
    <scope>NUCLEOTIDE SEQUENCE [LARGE SCALE GENOMIC DNA]</scope>
    <source>
        <strain evidence="3">RhyTen1mFocal</strain>
    </source>
</reference>
<protein>
    <submittedName>
        <fullName evidence="3">Uncharacterized protein</fullName>
    </submittedName>
</protein>
<feature type="transmembrane region" description="Helical" evidence="2">
    <location>
        <begin position="385"/>
        <end position="407"/>
    </location>
</feature>
<feature type="transmembrane region" description="Helical" evidence="2">
    <location>
        <begin position="67"/>
        <end position="87"/>
    </location>
</feature>
<dbReference type="EMBL" id="JAMRDG010000001">
    <property type="protein sequence ID" value="KAJ3698849.1"/>
    <property type="molecule type" value="Genomic_DNA"/>
</dbReference>
<accession>A0AAD5ZJK0</accession>
<sequence length="441" mass="49068">MERSTVVANDVASSSHEDPSISELREKHRRERENLTLMKQPIKTIRLFTIATVDYLKKLILYILKSGGRVALFFFLIAIVCILLIIVDGPHEKHVDEALEYVRFGLWWVALGVASSIGLGSGLHTFVLYLGPHIALFTIKAVQCGRVDLKTAPYDTIQLKRNPSWLDKDCSEFGPSLFPPTTASLVRVPLSKLLPQVQLEAVLWGFGTALGELPPYFISRAARLSGTRFESIEGLDRESPNEVGLFSSFFKRMKHWLLSQSQHLNFSTILILASVPNPLFDLAGIMCGQFGVPFWKFFIATLTGKALIKAHIQTVFLISLCNNSLLEFVETRLIWLLGHIPGFSTALPSIIVKLQSAKEKFLSSSLTSSATSQVKGAKWNLSFTLVWNTVIWLMVAHFFVTIVTSTAQRYLKNQQDKEIAGRLLAQNDTSAANLNGADSSS</sequence>
<dbReference type="Proteomes" id="UP001210211">
    <property type="component" value="Unassembled WGS sequence"/>
</dbReference>
<feature type="transmembrane region" description="Helical" evidence="2">
    <location>
        <begin position="107"/>
        <end position="130"/>
    </location>
</feature>